<dbReference type="InterPro" id="IPR018392">
    <property type="entry name" value="LysM"/>
</dbReference>
<evidence type="ECO:0000256" key="1">
    <source>
        <dbReference type="ARBA" id="ARBA00022801"/>
    </source>
</evidence>
<dbReference type="RefSeq" id="WP_015692432.1">
    <property type="nucleotide sequence ID" value="NC_016940.1"/>
</dbReference>
<keyword evidence="2" id="KW-0732">Signal</keyword>
<evidence type="ECO:0000256" key="2">
    <source>
        <dbReference type="SAM" id="SignalP"/>
    </source>
</evidence>
<protein>
    <submittedName>
        <fullName evidence="4">Mannosyl-glycoprotein endo-beta-N-acetylglucosamidase</fullName>
    </submittedName>
</protein>
<dbReference type="PANTHER" id="PTHR33308">
    <property type="entry name" value="PEPTIDOGLYCAN HYDROLASE FLGJ"/>
    <property type="match status" value="1"/>
</dbReference>
<accession>H6L2Q6</accession>
<dbReference type="PANTHER" id="PTHR33308:SF9">
    <property type="entry name" value="PEPTIDOGLYCAN HYDROLASE FLGJ"/>
    <property type="match status" value="1"/>
</dbReference>
<gene>
    <name evidence="4" type="ordered locus">SGRA_2082</name>
</gene>
<evidence type="ECO:0000259" key="3">
    <source>
        <dbReference type="SMART" id="SM00047"/>
    </source>
</evidence>
<dbReference type="OrthoDB" id="977752at2"/>
<dbReference type="Pfam" id="PF01832">
    <property type="entry name" value="Glucosaminidase"/>
    <property type="match status" value="1"/>
</dbReference>
<evidence type="ECO:0000313" key="5">
    <source>
        <dbReference type="Proteomes" id="UP000007519"/>
    </source>
</evidence>
<evidence type="ECO:0000313" key="4">
    <source>
        <dbReference type="EMBL" id="AFC24813.1"/>
    </source>
</evidence>
<dbReference type="GO" id="GO:0004040">
    <property type="term" value="F:amidase activity"/>
    <property type="evidence" value="ECO:0007669"/>
    <property type="project" value="InterPro"/>
</dbReference>
<dbReference type="EMBL" id="CP002831">
    <property type="protein sequence ID" value="AFC24813.1"/>
    <property type="molecule type" value="Genomic_DNA"/>
</dbReference>
<dbReference type="InterPro" id="IPR051056">
    <property type="entry name" value="Glycosyl_Hydrolase_73"/>
</dbReference>
<dbReference type="Proteomes" id="UP000007519">
    <property type="component" value="Chromosome"/>
</dbReference>
<dbReference type="KEGG" id="sgn:SGRA_2082"/>
<name>H6L2Q6_SAPGL</name>
<dbReference type="STRING" id="984262.SGRA_2082"/>
<dbReference type="eggNOG" id="COG1705">
    <property type="taxonomic scope" value="Bacteria"/>
</dbReference>
<dbReference type="InterPro" id="IPR002901">
    <property type="entry name" value="MGlyc_endo_b_GlcNAc-like_dom"/>
</dbReference>
<dbReference type="AlphaFoldDB" id="H6L2Q6"/>
<dbReference type="Gene3D" id="1.10.530.10">
    <property type="match status" value="1"/>
</dbReference>
<dbReference type="SMART" id="SM00047">
    <property type="entry name" value="LYZ2"/>
    <property type="match status" value="1"/>
</dbReference>
<sequence>MKSLAFFLCLFSLASSWAKPFSIEDLDPAKTQAYILQFQHIAIAEMDRAGIPASIKMAQGILESGSGASQLAIQANNHFGIKCGGKKHWDGPSFYLWDDETVKSCFRVYDQAEKSYIAHSEFLRNPKKAWRYGFLFDLDKTDYKAWAKGLQKAGYATAKTYSKNLISIIERYELYRLDHLSFQDLQLAPGELDSIFNLQPPPKDSVKGPEERLAIRIPDPFGEIKDTVELELPKGIIEVNGRKAMVLQVGESLHELAQRADIKLKKLERYNDFAEQGRPRAGQYVFLQRKKKRYKGEQHFHILRKGQDLRAVSQYYGIRLKSLEKLNKIYRKTLPQTGNKIRLKKE</sequence>
<organism evidence="4 5">
    <name type="scientific">Saprospira grandis (strain Lewin)</name>
    <dbReference type="NCBI Taxonomy" id="984262"/>
    <lineage>
        <taxon>Bacteria</taxon>
        <taxon>Pseudomonadati</taxon>
        <taxon>Bacteroidota</taxon>
        <taxon>Saprospiria</taxon>
        <taxon>Saprospirales</taxon>
        <taxon>Saprospiraceae</taxon>
        <taxon>Saprospira</taxon>
    </lineage>
</organism>
<feature type="domain" description="Mannosyl-glycoprotein endo-beta-N-acetylglucosamidase-like" evidence="3">
    <location>
        <begin position="24"/>
        <end position="178"/>
    </location>
</feature>
<dbReference type="Pfam" id="PF01476">
    <property type="entry name" value="LysM"/>
    <property type="match status" value="1"/>
</dbReference>
<dbReference type="HOGENOM" id="CLU_013771_1_1_10"/>
<reference evidence="4 5" key="1">
    <citation type="journal article" date="2012" name="Stand. Genomic Sci.">
        <title>Complete genome sequencing and analysis of Saprospira grandis str. Lewin, a predatory marine bacterium.</title>
        <authorList>
            <person name="Saw J.H."/>
            <person name="Yuryev A."/>
            <person name="Kanbe M."/>
            <person name="Hou S."/>
            <person name="Young A.G."/>
            <person name="Aizawa S."/>
            <person name="Alam M."/>
        </authorList>
    </citation>
    <scope>NUCLEOTIDE SEQUENCE [LARGE SCALE GENOMIC DNA]</scope>
    <source>
        <strain evidence="4 5">Lewin</strain>
    </source>
</reference>
<keyword evidence="5" id="KW-1185">Reference proteome</keyword>
<keyword evidence="1" id="KW-0378">Hydrolase</keyword>
<feature type="signal peptide" evidence="2">
    <location>
        <begin position="1"/>
        <end position="18"/>
    </location>
</feature>
<proteinExistence type="predicted"/>
<feature type="chain" id="PRO_5003604580" evidence="2">
    <location>
        <begin position="19"/>
        <end position="346"/>
    </location>
</feature>